<feature type="transmembrane region" description="Helical" evidence="2">
    <location>
        <begin position="61"/>
        <end position="82"/>
    </location>
</feature>
<keyword evidence="2" id="KW-0812">Transmembrane</keyword>
<feature type="region of interest" description="Disordered" evidence="1">
    <location>
        <begin position="1"/>
        <end position="23"/>
    </location>
</feature>
<dbReference type="Pfam" id="PF09527">
    <property type="entry name" value="ATPase_gene1"/>
    <property type="match status" value="1"/>
</dbReference>
<proteinExistence type="predicted"/>
<reference evidence="3 4" key="1">
    <citation type="submission" date="2023-05" db="EMBL/GenBank/DDBJ databases">
        <title>Draft genome of Paenibacillus sp. CCS26.</title>
        <authorList>
            <person name="Akita H."/>
            <person name="Shinto Y."/>
            <person name="Kimura Z."/>
        </authorList>
    </citation>
    <scope>NUCLEOTIDE SEQUENCE [LARGE SCALE GENOMIC DNA]</scope>
    <source>
        <strain evidence="3 4">CCS26</strain>
    </source>
</reference>
<dbReference type="EMBL" id="BTCL01000002">
    <property type="protein sequence ID" value="GMK43386.1"/>
    <property type="molecule type" value="Genomic_DNA"/>
</dbReference>
<dbReference type="InterPro" id="IPR032820">
    <property type="entry name" value="ATPase_put"/>
</dbReference>
<evidence type="ECO:0000313" key="4">
    <source>
        <dbReference type="Proteomes" id="UP001285921"/>
    </source>
</evidence>
<keyword evidence="4" id="KW-1185">Reference proteome</keyword>
<name>A0ABQ6NED1_9BACL</name>
<evidence type="ECO:0008006" key="5">
    <source>
        <dbReference type="Google" id="ProtNLM"/>
    </source>
</evidence>
<keyword evidence="2" id="KW-0472">Membrane</keyword>
<dbReference type="Proteomes" id="UP001285921">
    <property type="component" value="Unassembled WGS sequence"/>
</dbReference>
<accession>A0ABQ6NED1</accession>
<gene>
    <name evidence="3" type="ORF">PghCCS26_05130</name>
</gene>
<organism evidence="3 4">
    <name type="scientific">Paenibacillus glycanilyticus</name>
    <dbReference type="NCBI Taxonomy" id="126569"/>
    <lineage>
        <taxon>Bacteria</taxon>
        <taxon>Bacillati</taxon>
        <taxon>Bacillota</taxon>
        <taxon>Bacilli</taxon>
        <taxon>Bacillales</taxon>
        <taxon>Paenibacillaceae</taxon>
        <taxon>Paenibacillus</taxon>
    </lineage>
</organism>
<dbReference type="RefSeq" id="WP_127497904.1">
    <property type="nucleotide sequence ID" value="NZ_BTCL01000002.1"/>
</dbReference>
<evidence type="ECO:0000313" key="3">
    <source>
        <dbReference type="EMBL" id="GMK43386.1"/>
    </source>
</evidence>
<feature type="transmembrane region" description="Helical" evidence="2">
    <location>
        <begin position="28"/>
        <end position="49"/>
    </location>
</feature>
<evidence type="ECO:0000256" key="1">
    <source>
        <dbReference type="SAM" id="MobiDB-lite"/>
    </source>
</evidence>
<keyword evidence="2" id="KW-1133">Transmembrane helix</keyword>
<sequence length="91" mass="9567">MDPSKEQPSKDNQNKSDHGSFGDDPWRAMGLVGTIGADLAACLGLGYWLGHKADLANGTEYYSIIGLVAGLAIGIITVIFLIRTFAGGKAK</sequence>
<evidence type="ECO:0000256" key="2">
    <source>
        <dbReference type="SAM" id="Phobius"/>
    </source>
</evidence>
<protein>
    <recommendedName>
        <fullName evidence="5">AtpZ/AtpI family protein</fullName>
    </recommendedName>
</protein>
<comment type="caution">
    <text evidence="3">The sequence shown here is derived from an EMBL/GenBank/DDBJ whole genome shotgun (WGS) entry which is preliminary data.</text>
</comment>